<proteinExistence type="predicted"/>
<organism evidence="2 3">
    <name type="scientific">Orbus sasakiae</name>
    <dbReference type="NCBI Taxonomy" id="1078475"/>
    <lineage>
        <taxon>Bacteria</taxon>
        <taxon>Pseudomonadati</taxon>
        <taxon>Pseudomonadota</taxon>
        <taxon>Gammaproteobacteria</taxon>
        <taxon>Orbales</taxon>
        <taxon>Orbaceae</taxon>
        <taxon>Orbus</taxon>
    </lineage>
</organism>
<gene>
    <name evidence="2" type="ORF">GCM10023211_22600</name>
</gene>
<dbReference type="RefSeq" id="WP_345492296.1">
    <property type="nucleotide sequence ID" value="NZ_BAABHY010000006.1"/>
</dbReference>
<sequence>MKNKWFQVTVAVVIWGFIANSLFSHHGGMIGRFMHRTVGRVLPPEILGIPSLTIVFIIFTVIFARLAYLFIFNEKEESATKS</sequence>
<keyword evidence="1" id="KW-1133">Transmembrane helix</keyword>
<keyword evidence="1" id="KW-0812">Transmembrane</keyword>
<name>A0ABP9NFG5_9GAMM</name>
<evidence type="ECO:0000313" key="3">
    <source>
        <dbReference type="Proteomes" id="UP001500171"/>
    </source>
</evidence>
<keyword evidence="3" id="KW-1185">Reference proteome</keyword>
<reference evidence="3" key="1">
    <citation type="journal article" date="2019" name="Int. J. Syst. Evol. Microbiol.">
        <title>The Global Catalogue of Microorganisms (GCM) 10K type strain sequencing project: providing services to taxonomists for standard genome sequencing and annotation.</title>
        <authorList>
            <consortium name="The Broad Institute Genomics Platform"/>
            <consortium name="The Broad Institute Genome Sequencing Center for Infectious Disease"/>
            <person name="Wu L."/>
            <person name="Ma J."/>
        </authorList>
    </citation>
    <scope>NUCLEOTIDE SEQUENCE [LARGE SCALE GENOMIC DNA]</scope>
    <source>
        <strain evidence="3">JCM 18050</strain>
    </source>
</reference>
<keyword evidence="1" id="KW-0472">Membrane</keyword>
<comment type="caution">
    <text evidence="2">The sequence shown here is derived from an EMBL/GenBank/DDBJ whole genome shotgun (WGS) entry which is preliminary data.</text>
</comment>
<accession>A0ABP9NFG5</accession>
<feature type="transmembrane region" description="Helical" evidence="1">
    <location>
        <begin position="48"/>
        <end position="72"/>
    </location>
</feature>
<dbReference type="EMBL" id="BAABHY010000006">
    <property type="protein sequence ID" value="GAA5113853.1"/>
    <property type="molecule type" value="Genomic_DNA"/>
</dbReference>
<dbReference type="Proteomes" id="UP001500171">
    <property type="component" value="Unassembled WGS sequence"/>
</dbReference>
<evidence type="ECO:0000256" key="1">
    <source>
        <dbReference type="SAM" id="Phobius"/>
    </source>
</evidence>
<evidence type="ECO:0000313" key="2">
    <source>
        <dbReference type="EMBL" id="GAA5113853.1"/>
    </source>
</evidence>
<protein>
    <submittedName>
        <fullName evidence="2">Uncharacterized protein</fullName>
    </submittedName>
</protein>